<dbReference type="RefSeq" id="WP_006682209.1">
    <property type="nucleotide sequence ID" value="NZ_CAFB01000035.1"/>
</dbReference>
<comment type="caution">
    <text evidence="1">The sequence shown here is derived from an EMBL/GenBank/DDBJ whole genome shotgun (WGS) entry which is preliminary data.</text>
</comment>
<name>G2J856_9BURK</name>
<reference evidence="1 2" key="1">
    <citation type="submission" date="2011-08" db="EMBL/GenBank/DDBJ databases">
        <title>The genome of the obligate endobacterium of an arbuscular mycorrhizal fungus reveals an interphylum network of nutritional interactions.</title>
        <authorList>
            <person name="Ghignone S."/>
            <person name="Salvioli A."/>
            <person name="Anca I."/>
            <person name="Lumini E."/>
            <person name="Ortu G."/>
            <person name="Petiti L."/>
            <person name="Cruveiller S."/>
            <person name="Bianciotto V."/>
            <person name="Piffanelli P."/>
            <person name="Lanfranco L."/>
            <person name="Bonfante P."/>
        </authorList>
    </citation>
    <scope>NUCLEOTIDE SEQUENCE [LARGE SCALE GENOMIC DNA]</scope>
    <source>
        <strain evidence="1 2">BEG34</strain>
    </source>
</reference>
<evidence type="ECO:0000313" key="1">
    <source>
        <dbReference type="EMBL" id="CCD28953.1"/>
    </source>
</evidence>
<evidence type="ECO:0000313" key="2">
    <source>
        <dbReference type="Proteomes" id="UP000054051"/>
    </source>
</evidence>
<gene>
    <name evidence="1" type="primary">traT</name>
    <name evidence="1" type="ORF">CAGGBEG34_190125</name>
</gene>
<dbReference type="eggNOG" id="ENOG503487K">
    <property type="taxonomic scope" value="Bacteria"/>
</dbReference>
<sequence length="227" mass="25724">MNTASARVLSRRYRPLVFSVKRKVWRQDDAGMESADAEYKAKRPVVLAKGDDRCVFCGFRSKHTEVHHCNDDHTDNRDENLAIADPLCHGTQHIGQVGSQRHGVLIYFEDFPHAEFNHLQRTIAVALEIGSEAEKREARALLQHLASRAEWIASAWGSAHPSDFANALLHLDETAFEQRGSSLAHMLLLYKPVRIKGMIGRWIEESYASLPMNTWERIHERACGSSP</sequence>
<proteinExistence type="predicted"/>
<organism evidence="1 2">
    <name type="scientific">Candidatus Glomeribacter gigasporarum BEG34</name>
    <dbReference type="NCBI Taxonomy" id="1070319"/>
    <lineage>
        <taxon>Bacteria</taxon>
        <taxon>Pseudomonadati</taxon>
        <taxon>Pseudomonadota</taxon>
        <taxon>Betaproteobacteria</taxon>
        <taxon>Burkholderiales</taxon>
        <taxon>Burkholderiaceae</taxon>
        <taxon>Candidatus Glomeribacter</taxon>
    </lineage>
</organism>
<dbReference type="Proteomes" id="UP000054051">
    <property type="component" value="Unassembled WGS sequence"/>
</dbReference>
<dbReference type="EMBL" id="CAFB01000035">
    <property type="protein sequence ID" value="CCD28953.1"/>
    <property type="molecule type" value="Genomic_DNA"/>
</dbReference>
<dbReference type="OrthoDB" id="6696486at2"/>
<dbReference type="AlphaFoldDB" id="G2J856"/>
<keyword evidence="2" id="KW-1185">Reference proteome</keyword>
<dbReference type="STRING" id="1070319.CAGGBEG34_190125"/>
<protein>
    <submittedName>
        <fullName evidence="1">TraT-like type IV secretion system protein (IcmJ/DotN protein)</fullName>
    </submittedName>
</protein>
<accession>G2J856</accession>